<evidence type="ECO:0000256" key="1">
    <source>
        <dbReference type="ARBA" id="ARBA00004123"/>
    </source>
</evidence>
<dbReference type="AlphaFoldDB" id="A0A0F8BWW8"/>
<name>A0A0F8BWW8_LARCR</name>
<evidence type="ECO:0000256" key="4">
    <source>
        <dbReference type="ARBA" id="ARBA00023242"/>
    </source>
</evidence>
<gene>
    <name evidence="5" type="ORF">EH28_00645</name>
</gene>
<keyword evidence="4" id="KW-0539">Nucleus</keyword>
<dbReference type="eggNOG" id="ENOG502RZAY">
    <property type="taxonomic scope" value="Eukaryota"/>
</dbReference>
<dbReference type="InterPro" id="IPR008979">
    <property type="entry name" value="Galactose-bd-like_sf"/>
</dbReference>
<organism evidence="5">
    <name type="scientific">Larimichthys crocea</name>
    <name type="common">Large yellow croaker</name>
    <name type="synonym">Pseudosciaena crocea</name>
    <dbReference type="NCBI Taxonomy" id="215358"/>
    <lineage>
        <taxon>Eukaryota</taxon>
        <taxon>Metazoa</taxon>
        <taxon>Chordata</taxon>
        <taxon>Craniata</taxon>
        <taxon>Vertebrata</taxon>
        <taxon>Euteleostomi</taxon>
        <taxon>Actinopterygii</taxon>
        <taxon>Neopterygii</taxon>
        <taxon>Teleostei</taxon>
        <taxon>Neoteleostei</taxon>
        <taxon>Acanthomorphata</taxon>
        <taxon>Eupercaria</taxon>
        <taxon>Sciaenidae</taxon>
        <taxon>Larimichthys</taxon>
    </lineage>
</organism>
<proteinExistence type="inferred from homology"/>
<sequence length="187" mass="20844">MAMLASGGKTKQLRMDLTVVKKQKKQSVARATFAVSLDGSLVFSDMASSSLICSETQSRVSSVLNRDVKQYGKKFMFDCNEETCWNSDQGEYQWVFLEFPQSVKVSELKVQFQGGFSAKTCRLEGCPKGGDFTVISHLYPEDDNSLQIFPIQEAPAVDKVKIMFENSADFFGRIIVYSLDVLGEKAS</sequence>
<dbReference type="SUPFAM" id="SSF49785">
    <property type="entry name" value="Galactose-binding domain-like"/>
    <property type="match status" value="1"/>
</dbReference>
<dbReference type="Gene3D" id="2.60.120.260">
    <property type="entry name" value="Galactose-binding domain-like"/>
    <property type="match status" value="1"/>
</dbReference>
<dbReference type="FunFam" id="2.60.120.260:FF:000070">
    <property type="entry name" value="Nuclear receptor 2C2-associated protein"/>
    <property type="match status" value="1"/>
</dbReference>
<reference evidence="5" key="1">
    <citation type="journal article" date="2015" name="PLoS Genet.">
        <title>Genome Sequencing of the Perciform Fish Larimichthys crocea Provides Insights into Molecular and Genetic Mechanisms of Stress Adaptation.</title>
        <authorList>
            <person name="Ao J."/>
            <person name="Mu Y."/>
            <person name="Xiang L.X."/>
            <person name="Fan D."/>
            <person name="Feng M."/>
            <person name="Zhang S."/>
            <person name="Shi Q."/>
            <person name="Zhu L.Y."/>
            <person name="Li T."/>
            <person name="Ding Y."/>
            <person name="Nie L."/>
            <person name="Li Q."/>
            <person name="Dong W.R."/>
            <person name="Jiang L."/>
            <person name="Sun B."/>
            <person name="Zhang X."/>
            <person name="Li M."/>
            <person name="Zhang H.Q."/>
            <person name="Xie S."/>
            <person name="Zhu Y."/>
            <person name="Jiang X."/>
            <person name="Wang X."/>
            <person name="Mu P."/>
            <person name="Chen W."/>
            <person name="Yue Z."/>
            <person name="Wang Z."/>
            <person name="Wang J."/>
            <person name="Shao J.Z."/>
            <person name="Chen X."/>
        </authorList>
    </citation>
    <scope>NUCLEOTIDE SEQUENCE [LARGE SCALE GENOMIC DNA]</scope>
    <source>
        <strain evidence="5">SSNF</strain>
        <tissue evidence="5">Blood</tissue>
    </source>
</reference>
<keyword evidence="5" id="KW-0675">Receptor</keyword>
<evidence type="ECO:0000256" key="3">
    <source>
        <dbReference type="ARBA" id="ARBA00019956"/>
    </source>
</evidence>
<evidence type="ECO:0000313" key="5">
    <source>
        <dbReference type="EMBL" id="KKF19336.1"/>
    </source>
</evidence>
<evidence type="ECO:0000256" key="2">
    <source>
        <dbReference type="ARBA" id="ARBA00009556"/>
    </source>
</evidence>
<comment type="subcellular location">
    <subcellularLocation>
        <location evidence="1">Nucleus</location>
    </subcellularLocation>
</comment>
<protein>
    <recommendedName>
        <fullName evidence="3">Nuclear receptor 2C2-associated protein</fullName>
    </recommendedName>
</protein>
<comment type="similarity">
    <text evidence="2">Belongs to the NR2C2AP family.</text>
</comment>
<dbReference type="EMBL" id="KQ042047">
    <property type="protein sequence ID" value="KKF19336.1"/>
    <property type="molecule type" value="Genomic_DNA"/>
</dbReference>
<accession>A0A0F8BWW8</accession>
<dbReference type="GO" id="GO:0005634">
    <property type="term" value="C:nucleus"/>
    <property type="evidence" value="ECO:0007669"/>
    <property type="project" value="UniProtKB-SubCell"/>
</dbReference>